<reference evidence="2" key="1">
    <citation type="submission" date="2020-07" db="EMBL/GenBank/DDBJ databases">
        <authorList>
            <person name="Lin J."/>
        </authorList>
    </citation>
    <scope>NUCLEOTIDE SEQUENCE</scope>
</reference>
<dbReference type="AlphaFoldDB" id="A0A6V7QHJ7"/>
<feature type="compositionally biased region" description="Basic and acidic residues" evidence="1">
    <location>
        <begin position="91"/>
        <end position="100"/>
    </location>
</feature>
<protein>
    <submittedName>
        <fullName evidence="2">Uncharacterized protein</fullName>
    </submittedName>
</protein>
<feature type="region of interest" description="Disordered" evidence="1">
    <location>
        <begin position="79"/>
        <end position="100"/>
    </location>
</feature>
<evidence type="ECO:0000256" key="1">
    <source>
        <dbReference type="SAM" id="MobiDB-lite"/>
    </source>
</evidence>
<dbReference type="EMBL" id="LR862136">
    <property type="protein sequence ID" value="CAD1842397.1"/>
    <property type="molecule type" value="Genomic_DNA"/>
</dbReference>
<sequence length="306" mass="32526">MFDWSCKAAMYPRVRPTQASNKSSVEATIEDAAKLTDVVYPEHNDSYTATYTTRYEMSCKEVNSRNPRIRLRLESTNCRARTGLPGTGLSGKDRSPGDRSLRQELVPERGFPLCPNGRLSGTGLPDLGPVPHCENAQRGLSSSNSSLAAAASCCCSSSNTSSCWNTSNQQQQLLEQQPAAAGAAASSMCSCWSCSISSSYSSHQQPSAATSCSSHQQLAQQQQHAQHSSSSSSKQQQLQQLSLAAVSSSSSQPAAAALPAVSLPRRERLGTVGRALLRASSSASDELIGGLPLDVCILERMRAVPV</sequence>
<organism evidence="2">
    <name type="scientific">Ananas comosus var. bracteatus</name>
    <name type="common">red pineapple</name>
    <dbReference type="NCBI Taxonomy" id="296719"/>
    <lineage>
        <taxon>Eukaryota</taxon>
        <taxon>Viridiplantae</taxon>
        <taxon>Streptophyta</taxon>
        <taxon>Embryophyta</taxon>
        <taxon>Tracheophyta</taxon>
        <taxon>Spermatophyta</taxon>
        <taxon>Magnoliopsida</taxon>
        <taxon>Liliopsida</taxon>
        <taxon>Poales</taxon>
        <taxon>Bromeliaceae</taxon>
        <taxon>Bromelioideae</taxon>
        <taxon>Ananas</taxon>
    </lineage>
</organism>
<evidence type="ECO:0000313" key="2">
    <source>
        <dbReference type="EMBL" id="CAD1842397.1"/>
    </source>
</evidence>
<proteinExistence type="predicted"/>
<gene>
    <name evidence="2" type="ORF">CB5_LOCUS25608</name>
</gene>
<name>A0A6V7QHJ7_ANACO</name>
<accession>A0A6V7QHJ7</accession>